<comment type="similarity">
    <text evidence="10 11">Belongs to the TonB-dependent receptor family.</text>
</comment>
<dbReference type="Pfam" id="PF00593">
    <property type="entry name" value="TonB_dep_Rec_b-barrel"/>
    <property type="match status" value="1"/>
</dbReference>
<dbReference type="InterPro" id="IPR039426">
    <property type="entry name" value="TonB-dep_rcpt-like"/>
</dbReference>
<keyword evidence="9 10" id="KW-0998">Cell outer membrane</keyword>
<dbReference type="PANTHER" id="PTHR30069">
    <property type="entry name" value="TONB-DEPENDENT OUTER MEMBRANE RECEPTOR"/>
    <property type="match status" value="1"/>
</dbReference>
<evidence type="ECO:0000313" key="16">
    <source>
        <dbReference type="Proteomes" id="UP000269412"/>
    </source>
</evidence>
<evidence type="ECO:0000256" key="11">
    <source>
        <dbReference type="RuleBase" id="RU003357"/>
    </source>
</evidence>
<dbReference type="InterPro" id="IPR012910">
    <property type="entry name" value="Plug_dom"/>
</dbReference>
<dbReference type="Gene3D" id="2.60.40.1120">
    <property type="entry name" value="Carboxypeptidase-like, regulatory domain"/>
    <property type="match status" value="1"/>
</dbReference>
<dbReference type="GO" id="GO:0044718">
    <property type="term" value="P:siderophore transmembrane transport"/>
    <property type="evidence" value="ECO:0007669"/>
    <property type="project" value="TreeGrafter"/>
</dbReference>
<evidence type="ECO:0000259" key="13">
    <source>
        <dbReference type="Pfam" id="PF00593"/>
    </source>
</evidence>
<organism evidence="15 16">
    <name type="scientific">Maribacter vaceletii</name>
    <dbReference type="NCBI Taxonomy" id="1206816"/>
    <lineage>
        <taxon>Bacteria</taxon>
        <taxon>Pseudomonadati</taxon>
        <taxon>Bacteroidota</taxon>
        <taxon>Flavobacteriia</taxon>
        <taxon>Flavobacteriales</taxon>
        <taxon>Flavobacteriaceae</taxon>
        <taxon>Maribacter</taxon>
    </lineage>
</organism>
<sequence length="1014" mass="111791">MKKIFKKTCIIFIGFLVQISFAQEKPISGTIYDQDGLPLPGVNILIEGTSNGTQSDFDGNYLITGNQGQTILFSYLGQKEIRVAIKTQTTINITMEEDAQALEEVVVVGLGQSKNPSKLAYSVATVDTEKMLDAHETDFVNALAGKTTGVQINSSSGLAGGSSRILIRGVSSLNYDNTPLYVIDGIPVSNTENQFDSRDEDQALFYGSTSGGSIDISPDQIRNITILKGAAASAIYGSRAANGVIVIDTHKGNKNSSAQFNFKSSTTISTIIEPKRQQIYTQGSGGNYRTGEPGDQTSLSWGPKISELGISQYNPYDIFRTGITKDNILSVRGGSESATYYASVGIFNQEGTVPTNSFDRYSFLFNSSHDITKKLSVNAKLSYTNSINKRPFEGNGRTSIMWTIAGAPISYNLLPATNEDGSQRLYRTNRNNPYHLLENTGLTSKTNRFQPSISLTYNILEWIKLKATSSMDYNLSNARSIENSGIIGTYSSGRVLQTDRTNRDFNTDIILTINKNFSEKITADYLIGYNLLDRKNSSLYAEGASFVIPDFYDLSNTTSLQTDEETTIKRNYSFYGQANFSYDDYLFLTLTGRNDWSSTLPSNKNSFFYYSGSLGIDLAKTFDLHGTLNRAMLRTSYSRIGKDAPEYSTITGNIKANPGDGQRGNINFPFQGSGSYVQSAIKGNPELTPEFTNEIEISADLQFFQSRLGIEFNYYDRKSEDQIFEVPLAAATGFSSIFKNAGSIENKGIEIATNVTPIETENFSWDIGVNYSKNDSKVIELAEGVESVRLSGFTNPGIFIRKGEPYGVIWTTLYKRNEEGQLLLDDDGYIQFGEVGNAGTATPDWTGGLTTNVRYKGFELSGVMDIRVGGKIYNLDEFYTSFYGTSILTADREKDVIIDGIIESSGEVNTIPIKKDFNYWNAYAGDEEFVQKTDFIKLRNVTLAYNIPSRLITKTGFNSAKLSLSGRNLWIKTDDSFTGSDPELSLYGSGNGQGITNFQIPSNKSYSLTLNLSF</sequence>
<reference evidence="15 16" key="1">
    <citation type="submission" date="2018-10" db="EMBL/GenBank/DDBJ databases">
        <title>Genomic Encyclopedia of Archaeal and Bacterial Type Strains, Phase II (KMG-II): from individual species to whole genera.</title>
        <authorList>
            <person name="Goeker M."/>
        </authorList>
    </citation>
    <scope>NUCLEOTIDE SEQUENCE [LARGE SCALE GENOMIC DNA]</scope>
    <source>
        <strain evidence="15 16">DSM 25230</strain>
    </source>
</reference>
<comment type="subcellular location">
    <subcellularLocation>
        <location evidence="1 10">Cell outer membrane</location>
        <topology evidence="1 10">Multi-pass membrane protein</topology>
    </subcellularLocation>
</comment>
<dbReference type="InterPro" id="IPR008969">
    <property type="entry name" value="CarboxyPept-like_regulatory"/>
</dbReference>
<evidence type="ECO:0000313" key="15">
    <source>
        <dbReference type="EMBL" id="RKR14011.1"/>
    </source>
</evidence>
<dbReference type="NCBIfam" id="TIGR04056">
    <property type="entry name" value="OMP_RagA_SusC"/>
    <property type="match status" value="1"/>
</dbReference>
<dbReference type="InterPro" id="IPR037066">
    <property type="entry name" value="Plug_dom_sf"/>
</dbReference>
<dbReference type="SUPFAM" id="SSF56935">
    <property type="entry name" value="Porins"/>
    <property type="match status" value="1"/>
</dbReference>
<evidence type="ECO:0000256" key="3">
    <source>
        <dbReference type="ARBA" id="ARBA00022452"/>
    </source>
</evidence>
<keyword evidence="5 12" id="KW-0732">Signal</keyword>
<evidence type="ECO:0000256" key="6">
    <source>
        <dbReference type="ARBA" id="ARBA00023077"/>
    </source>
</evidence>
<keyword evidence="8" id="KW-0675">Receptor</keyword>
<dbReference type="InterPro" id="IPR023997">
    <property type="entry name" value="TonB-dep_OMP_SusC/RagA_CS"/>
</dbReference>
<evidence type="ECO:0000256" key="1">
    <source>
        <dbReference type="ARBA" id="ARBA00004571"/>
    </source>
</evidence>
<evidence type="ECO:0000256" key="4">
    <source>
        <dbReference type="ARBA" id="ARBA00022692"/>
    </source>
</evidence>
<feature type="domain" description="TonB-dependent receptor plug" evidence="14">
    <location>
        <begin position="118"/>
        <end position="244"/>
    </location>
</feature>
<dbReference type="OrthoDB" id="9768177at2"/>
<dbReference type="Pfam" id="PF07715">
    <property type="entry name" value="Plug"/>
    <property type="match status" value="1"/>
</dbReference>
<dbReference type="AlphaFoldDB" id="A0A495EBD8"/>
<dbReference type="Gene3D" id="2.40.170.20">
    <property type="entry name" value="TonB-dependent receptor, beta-barrel domain"/>
    <property type="match status" value="1"/>
</dbReference>
<dbReference type="Proteomes" id="UP000269412">
    <property type="component" value="Unassembled WGS sequence"/>
</dbReference>
<dbReference type="InterPro" id="IPR000531">
    <property type="entry name" value="Beta-barrel_TonB"/>
</dbReference>
<evidence type="ECO:0000256" key="5">
    <source>
        <dbReference type="ARBA" id="ARBA00022729"/>
    </source>
</evidence>
<evidence type="ECO:0000256" key="10">
    <source>
        <dbReference type="PROSITE-ProRule" id="PRU01360"/>
    </source>
</evidence>
<dbReference type="InterPro" id="IPR036942">
    <property type="entry name" value="Beta-barrel_TonB_sf"/>
</dbReference>
<keyword evidence="6 11" id="KW-0798">TonB box</keyword>
<dbReference type="Pfam" id="PF13715">
    <property type="entry name" value="CarbopepD_reg_2"/>
    <property type="match status" value="1"/>
</dbReference>
<dbReference type="GO" id="GO:0015344">
    <property type="term" value="F:siderophore uptake transmembrane transporter activity"/>
    <property type="evidence" value="ECO:0007669"/>
    <property type="project" value="TreeGrafter"/>
</dbReference>
<name>A0A495EBD8_9FLAO</name>
<dbReference type="SUPFAM" id="SSF49464">
    <property type="entry name" value="Carboxypeptidase regulatory domain-like"/>
    <property type="match status" value="1"/>
</dbReference>
<dbReference type="PANTHER" id="PTHR30069:SF29">
    <property type="entry name" value="HEMOGLOBIN AND HEMOGLOBIN-HAPTOGLOBIN-BINDING PROTEIN 1-RELATED"/>
    <property type="match status" value="1"/>
</dbReference>
<evidence type="ECO:0000259" key="14">
    <source>
        <dbReference type="Pfam" id="PF07715"/>
    </source>
</evidence>
<evidence type="ECO:0000256" key="2">
    <source>
        <dbReference type="ARBA" id="ARBA00022448"/>
    </source>
</evidence>
<comment type="caution">
    <text evidence="15">The sequence shown here is derived from an EMBL/GenBank/DDBJ whole genome shotgun (WGS) entry which is preliminary data.</text>
</comment>
<gene>
    <name evidence="15" type="ORF">CLV91_0080</name>
</gene>
<dbReference type="PROSITE" id="PS52016">
    <property type="entry name" value="TONB_DEPENDENT_REC_3"/>
    <property type="match status" value="1"/>
</dbReference>
<protein>
    <submittedName>
        <fullName evidence="15">TonB-linked SusC/RagA family outer membrane protein</fullName>
    </submittedName>
</protein>
<keyword evidence="16" id="KW-1185">Reference proteome</keyword>
<dbReference type="Gene3D" id="2.170.130.10">
    <property type="entry name" value="TonB-dependent receptor, plug domain"/>
    <property type="match status" value="1"/>
</dbReference>
<dbReference type="EMBL" id="RBIQ01000007">
    <property type="protein sequence ID" value="RKR14011.1"/>
    <property type="molecule type" value="Genomic_DNA"/>
</dbReference>
<dbReference type="NCBIfam" id="TIGR04057">
    <property type="entry name" value="SusC_RagA_signa"/>
    <property type="match status" value="1"/>
</dbReference>
<evidence type="ECO:0000256" key="9">
    <source>
        <dbReference type="ARBA" id="ARBA00023237"/>
    </source>
</evidence>
<evidence type="ECO:0000256" key="7">
    <source>
        <dbReference type="ARBA" id="ARBA00023136"/>
    </source>
</evidence>
<proteinExistence type="inferred from homology"/>
<keyword evidence="4 10" id="KW-0812">Transmembrane</keyword>
<keyword evidence="2 10" id="KW-0813">Transport</keyword>
<feature type="signal peptide" evidence="12">
    <location>
        <begin position="1"/>
        <end position="22"/>
    </location>
</feature>
<feature type="domain" description="TonB-dependent receptor-like beta-barrel" evidence="13">
    <location>
        <begin position="425"/>
        <end position="873"/>
    </location>
</feature>
<dbReference type="RefSeq" id="WP_121062857.1">
    <property type="nucleotide sequence ID" value="NZ_RBIQ01000007.1"/>
</dbReference>
<evidence type="ECO:0000256" key="12">
    <source>
        <dbReference type="SAM" id="SignalP"/>
    </source>
</evidence>
<evidence type="ECO:0000256" key="8">
    <source>
        <dbReference type="ARBA" id="ARBA00023170"/>
    </source>
</evidence>
<accession>A0A495EBD8</accession>
<keyword evidence="7 10" id="KW-0472">Membrane</keyword>
<dbReference type="InterPro" id="IPR023996">
    <property type="entry name" value="TonB-dep_OMP_SusC/RagA"/>
</dbReference>
<keyword evidence="3 10" id="KW-1134">Transmembrane beta strand</keyword>
<dbReference type="GO" id="GO:0009279">
    <property type="term" value="C:cell outer membrane"/>
    <property type="evidence" value="ECO:0007669"/>
    <property type="project" value="UniProtKB-SubCell"/>
</dbReference>
<feature type="chain" id="PRO_5019744959" evidence="12">
    <location>
        <begin position="23"/>
        <end position="1014"/>
    </location>
</feature>